<keyword evidence="2" id="KW-1185">Reference proteome</keyword>
<sequence>MLVQLIAISVIYATSPTLQGHYDPSLTHAQGQAKCRKGLEWIPSAIWQLWWSCLYGPYLLYRIRHISDVHCWRPQIACSVIAGFPGSPLWLASLHSPAFAHINRRWGPPLWLAPGIIVTQSATLFFPIYAAWRARCELLATLAALKAWDEKRSRNSTSGSSNDNSSCTLTTTDDVWHKSHFHNKSSFKSVSTATVAPRTPVSRELQTMAALTKALELNPAPLLHFAATADFTAENVVFLIQVRDFKLAWTKATSTPASATSTNSMPRLFAAALSIYRSSIDPATSEFPINISSAVAAALRAVFGEFVPYRDESIVDSFKDKDARAHDQSAFSAQSRMRAMGGRKGPPLFAASAATFEMDVTESVGDEERGILGFEPAPCVRPTWSLETGGAVEGFGVGVFDEAEASIRYLVLTNTWQKFVREGLVVGV</sequence>
<evidence type="ECO:0000313" key="1">
    <source>
        <dbReference type="EMBL" id="KAF2803407.1"/>
    </source>
</evidence>
<dbReference type="RefSeq" id="XP_033570371.1">
    <property type="nucleotide sequence ID" value="XM_033721224.1"/>
</dbReference>
<protein>
    <recommendedName>
        <fullName evidence="4">RGS domain-containing protein</fullName>
    </recommendedName>
</protein>
<dbReference type="InterPro" id="IPR036305">
    <property type="entry name" value="RGS_sf"/>
</dbReference>
<reference evidence="1 3" key="1">
    <citation type="journal article" date="2020" name="Stud. Mycol.">
        <title>101 Dothideomycetes genomes: a test case for predicting lifestyles and emergence of pathogens.</title>
        <authorList>
            <person name="Haridas S."/>
            <person name="Albert R."/>
            <person name="Binder M."/>
            <person name="Bloem J."/>
            <person name="Labutti K."/>
            <person name="Salamov A."/>
            <person name="Andreopoulos B."/>
            <person name="Baker S."/>
            <person name="Barry K."/>
            <person name="Bills G."/>
            <person name="Bluhm B."/>
            <person name="Cannon C."/>
            <person name="Castanera R."/>
            <person name="Culley D."/>
            <person name="Daum C."/>
            <person name="Ezra D."/>
            <person name="Gonzalez J."/>
            <person name="Henrissat B."/>
            <person name="Kuo A."/>
            <person name="Liang C."/>
            <person name="Lipzen A."/>
            <person name="Lutzoni F."/>
            <person name="Magnuson J."/>
            <person name="Mondo S."/>
            <person name="Nolan M."/>
            <person name="Ohm R."/>
            <person name="Pangilinan J."/>
            <person name="Park H.-J."/>
            <person name="Ramirez L."/>
            <person name="Alfaro M."/>
            <person name="Sun H."/>
            <person name="Tritt A."/>
            <person name="Yoshinaga Y."/>
            <person name="Zwiers L.-H."/>
            <person name="Turgeon B."/>
            <person name="Goodwin S."/>
            <person name="Spatafora J."/>
            <person name="Crous P."/>
            <person name="Grigoriev I."/>
        </authorList>
    </citation>
    <scope>NUCLEOTIDE SEQUENCE</scope>
    <source>
        <strain evidence="1 3">CBS 304.34</strain>
    </source>
</reference>
<dbReference type="Proteomes" id="UP000504636">
    <property type="component" value="Unplaced"/>
</dbReference>
<dbReference type="OrthoDB" id="5313079at2759"/>
<reference evidence="3" key="3">
    <citation type="submission" date="2025-04" db="UniProtKB">
        <authorList>
            <consortium name="RefSeq"/>
        </authorList>
    </citation>
    <scope>IDENTIFICATION</scope>
    <source>
        <strain evidence="3">CBS 304.34</strain>
    </source>
</reference>
<evidence type="ECO:0000313" key="3">
    <source>
        <dbReference type="RefSeq" id="XP_033570371.1"/>
    </source>
</evidence>
<gene>
    <name evidence="1 3" type="ORF">BDZ99DRAFT_468355</name>
</gene>
<reference evidence="3" key="2">
    <citation type="submission" date="2020-04" db="EMBL/GenBank/DDBJ databases">
        <authorList>
            <consortium name="NCBI Genome Project"/>
        </authorList>
    </citation>
    <scope>NUCLEOTIDE SEQUENCE</scope>
    <source>
        <strain evidence="3">CBS 304.34</strain>
    </source>
</reference>
<evidence type="ECO:0000313" key="2">
    <source>
        <dbReference type="Proteomes" id="UP000504636"/>
    </source>
</evidence>
<organism evidence="1">
    <name type="scientific">Mytilinidion resinicola</name>
    <dbReference type="NCBI Taxonomy" id="574789"/>
    <lineage>
        <taxon>Eukaryota</taxon>
        <taxon>Fungi</taxon>
        <taxon>Dikarya</taxon>
        <taxon>Ascomycota</taxon>
        <taxon>Pezizomycotina</taxon>
        <taxon>Dothideomycetes</taxon>
        <taxon>Pleosporomycetidae</taxon>
        <taxon>Mytilinidiales</taxon>
        <taxon>Mytilinidiaceae</taxon>
        <taxon>Mytilinidion</taxon>
    </lineage>
</organism>
<dbReference type="AlphaFoldDB" id="A0A6A6Y6H7"/>
<evidence type="ECO:0008006" key="4">
    <source>
        <dbReference type="Google" id="ProtNLM"/>
    </source>
</evidence>
<accession>A0A6A6Y6H7</accession>
<dbReference type="EMBL" id="MU003718">
    <property type="protein sequence ID" value="KAF2803407.1"/>
    <property type="molecule type" value="Genomic_DNA"/>
</dbReference>
<dbReference type="GeneID" id="54462117"/>
<name>A0A6A6Y6H7_9PEZI</name>
<dbReference type="SUPFAM" id="SSF48097">
    <property type="entry name" value="Regulator of G-protein signaling, RGS"/>
    <property type="match status" value="1"/>
</dbReference>
<proteinExistence type="predicted"/>